<feature type="transmembrane region" description="Helical" evidence="1">
    <location>
        <begin position="9"/>
        <end position="30"/>
    </location>
</feature>
<dbReference type="AlphaFoldDB" id="A0A395XHH3"/>
<keyword evidence="1" id="KW-1133">Transmembrane helix</keyword>
<dbReference type="EMBL" id="QRZV01000004">
    <property type="protein sequence ID" value="RGW08596.1"/>
    <property type="molecule type" value="Genomic_DNA"/>
</dbReference>
<evidence type="ECO:0000256" key="1">
    <source>
        <dbReference type="SAM" id="Phobius"/>
    </source>
</evidence>
<name>A0A395XHH3_9BIFI</name>
<organism evidence="2 3">
    <name type="scientific">Bifidobacterium pseudolongum</name>
    <dbReference type="NCBI Taxonomy" id="1694"/>
    <lineage>
        <taxon>Bacteria</taxon>
        <taxon>Bacillati</taxon>
        <taxon>Actinomycetota</taxon>
        <taxon>Actinomycetes</taxon>
        <taxon>Bifidobacteriales</taxon>
        <taxon>Bifidobacteriaceae</taxon>
        <taxon>Bifidobacterium</taxon>
    </lineage>
</organism>
<keyword evidence="1" id="KW-0812">Transmembrane</keyword>
<evidence type="ECO:0000313" key="2">
    <source>
        <dbReference type="EMBL" id="RGW08596.1"/>
    </source>
</evidence>
<gene>
    <name evidence="2" type="ORF">DWV92_07080</name>
</gene>
<dbReference type="Proteomes" id="UP000265970">
    <property type="component" value="Unassembled WGS sequence"/>
</dbReference>
<sequence length="138" mass="15860">MTGDGRKPWVAWVVAFCVLAVLYLAGWFAAKAYVDREVDTYLSAQRIWVASEGMVNDTNRLITRLPSDLRKQAQEETPVRPPVARTANAYLESPHRSPYIWVLIHDARTIRHEWDTELHTALQNLDHNTQQYDALNAD</sequence>
<comment type="caution">
    <text evidence="2">The sequence shown here is derived from an EMBL/GenBank/DDBJ whole genome shotgun (WGS) entry which is preliminary data.</text>
</comment>
<proteinExistence type="predicted"/>
<keyword evidence="1" id="KW-0472">Membrane</keyword>
<reference evidence="2 3" key="1">
    <citation type="submission" date="2018-08" db="EMBL/GenBank/DDBJ databases">
        <title>A genome reference for cultivated species of the human gut microbiota.</title>
        <authorList>
            <person name="Zou Y."/>
            <person name="Xue W."/>
            <person name="Luo G."/>
        </authorList>
    </citation>
    <scope>NUCLEOTIDE SEQUENCE [LARGE SCALE GENOMIC DNA]</scope>
    <source>
        <strain evidence="2 3">AF13-3LB</strain>
    </source>
</reference>
<evidence type="ECO:0000313" key="3">
    <source>
        <dbReference type="Proteomes" id="UP000265970"/>
    </source>
</evidence>
<protein>
    <submittedName>
        <fullName evidence="2">Uncharacterized protein</fullName>
    </submittedName>
</protein>
<accession>A0A395XHH3</accession>